<sequence>MVVGTSPQRGPSDAWVTIVEFGDFQCPYCGAEAPVLTQVLAANPADVRLVYKHFTLSQHVYAPGAAIAAECAADQGKFWEMYDQLYAHQDQLDPAHLPALATAAGVSDITTWQACLGTPAPAARVAADMAVVAQLNLPGTPTLVINGDEYFGAFSYDQLAPIVAAALRKAEQSGIPRADYYAKAVLGQ</sequence>
<evidence type="ECO:0000256" key="1">
    <source>
        <dbReference type="ARBA" id="ARBA00005791"/>
    </source>
</evidence>
<evidence type="ECO:0000313" key="7">
    <source>
        <dbReference type="EMBL" id="GEJ59333.1"/>
    </source>
</evidence>
<evidence type="ECO:0000256" key="3">
    <source>
        <dbReference type="ARBA" id="ARBA00023002"/>
    </source>
</evidence>
<dbReference type="Proteomes" id="UP000503640">
    <property type="component" value="Unassembled WGS sequence"/>
</dbReference>
<dbReference type="InterPro" id="IPR012336">
    <property type="entry name" value="Thioredoxin-like_fold"/>
</dbReference>
<accession>A0A7I9VSA9</accession>
<keyword evidence="4" id="KW-1015">Disulfide bond</keyword>
<keyword evidence="5" id="KW-0676">Redox-active center</keyword>
<dbReference type="SUPFAM" id="SSF52833">
    <property type="entry name" value="Thioredoxin-like"/>
    <property type="match status" value="1"/>
</dbReference>
<dbReference type="PANTHER" id="PTHR13887:SF14">
    <property type="entry name" value="DISULFIDE BOND FORMATION PROTEIN D"/>
    <property type="match status" value="1"/>
</dbReference>
<dbReference type="Pfam" id="PF13462">
    <property type="entry name" value="Thioredoxin_4"/>
    <property type="match status" value="1"/>
</dbReference>
<protein>
    <recommendedName>
        <fullName evidence="6">Thioredoxin domain-containing protein</fullName>
    </recommendedName>
</protein>
<organism evidence="7 8">
    <name type="scientific">Anaeromyxobacter diazotrophicus</name>
    <dbReference type="NCBI Taxonomy" id="2590199"/>
    <lineage>
        <taxon>Bacteria</taxon>
        <taxon>Pseudomonadati</taxon>
        <taxon>Myxococcota</taxon>
        <taxon>Myxococcia</taxon>
        <taxon>Myxococcales</taxon>
        <taxon>Cystobacterineae</taxon>
        <taxon>Anaeromyxobacteraceae</taxon>
        <taxon>Anaeromyxobacter</taxon>
    </lineage>
</organism>
<evidence type="ECO:0000256" key="2">
    <source>
        <dbReference type="ARBA" id="ARBA00022729"/>
    </source>
</evidence>
<evidence type="ECO:0000313" key="8">
    <source>
        <dbReference type="Proteomes" id="UP000503640"/>
    </source>
</evidence>
<reference evidence="8" key="1">
    <citation type="journal article" date="2020" name="Appl. Environ. Microbiol.">
        <title>Diazotrophic Anaeromyxobacter Isolates from Soils.</title>
        <authorList>
            <person name="Masuda Y."/>
            <person name="Yamanaka H."/>
            <person name="Xu Z.X."/>
            <person name="Shiratori Y."/>
            <person name="Aono T."/>
            <person name="Amachi S."/>
            <person name="Senoo K."/>
            <person name="Itoh H."/>
        </authorList>
    </citation>
    <scope>NUCLEOTIDE SEQUENCE [LARGE SCALE GENOMIC DNA]</scope>
    <source>
        <strain evidence="8">R267</strain>
    </source>
</reference>
<comment type="similarity">
    <text evidence="1">Belongs to the thioredoxin family. DsbA subfamily.</text>
</comment>
<name>A0A7I9VSA9_9BACT</name>
<dbReference type="PANTHER" id="PTHR13887">
    <property type="entry name" value="GLUTATHIONE S-TRANSFERASE KAPPA"/>
    <property type="match status" value="1"/>
</dbReference>
<dbReference type="InterPro" id="IPR013766">
    <property type="entry name" value="Thioredoxin_domain"/>
</dbReference>
<feature type="domain" description="Thioredoxin" evidence="6">
    <location>
        <begin position="1"/>
        <end position="168"/>
    </location>
</feature>
<dbReference type="InterPro" id="IPR036249">
    <property type="entry name" value="Thioredoxin-like_sf"/>
</dbReference>
<evidence type="ECO:0000256" key="4">
    <source>
        <dbReference type="ARBA" id="ARBA00023157"/>
    </source>
</evidence>
<dbReference type="PROSITE" id="PS51352">
    <property type="entry name" value="THIOREDOXIN_2"/>
    <property type="match status" value="1"/>
</dbReference>
<dbReference type="GO" id="GO:0016491">
    <property type="term" value="F:oxidoreductase activity"/>
    <property type="evidence" value="ECO:0007669"/>
    <property type="project" value="UniProtKB-KW"/>
</dbReference>
<evidence type="ECO:0000259" key="6">
    <source>
        <dbReference type="PROSITE" id="PS51352"/>
    </source>
</evidence>
<keyword evidence="3" id="KW-0560">Oxidoreductase</keyword>
<comment type="caution">
    <text evidence="7">The sequence shown here is derived from an EMBL/GenBank/DDBJ whole genome shotgun (WGS) entry which is preliminary data.</text>
</comment>
<keyword evidence="2" id="KW-0732">Signal</keyword>
<evidence type="ECO:0000256" key="5">
    <source>
        <dbReference type="ARBA" id="ARBA00023284"/>
    </source>
</evidence>
<dbReference type="Gene3D" id="3.40.30.10">
    <property type="entry name" value="Glutaredoxin"/>
    <property type="match status" value="1"/>
</dbReference>
<dbReference type="AlphaFoldDB" id="A0A7I9VSA9"/>
<dbReference type="EMBL" id="BJTG01000013">
    <property type="protein sequence ID" value="GEJ59333.1"/>
    <property type="molecule type" value="Genomic_DNA"/>
</dbReference>
<gene>
    <name evidence="7" type="ORF">AMYX_40740</name>
</gene>
<keyword evidence="8" id="KW-1185">Reference proteome</keyword>
<proteinExistence type="inferred from homology"/>